<evidence type="ECO:0000259" key="3">
    <source>
        <dbReference type="Pfam" id="PF23038"/>
    </source>
</evidence>
<keyword evidence="6" id="KW-1185">Reference proteome</keyword>
<dbReference type="PANTHER" id="PTHR11125">
    <property type="entry name" value="SUPPRESSOR OF TY 5"/>
    <property type="match status" value="1"/>
</dbReference>
<dbReference type="GO" id="GO:0006368">
    <property type="term" value="P:transcription elongation by RNA polymerase II"/>
    <property type="evidence" value="ECO:0007669"/>
    <property type="project" value="TreeGrafter"/>
</dbReference>
<evidence type="ECO:0000259" key="4">
    <source>
        <dbReference type="Pfam" id="PF23287"/>
    </source>
</evidence>
<dbReference type="GO" id="GO:0032044">
    <property type="term" value="C:DSIF complex"/>
    <property type="evidence" value="ECO:0007669"/>
    <property type="project" value="TreeGrafter"/>
</dbReference>
<dbReference type="GO" id="GO:0003729">
    <property type="term" value="F:mRNA binding"/>
    <property type="evidence" value="ECO:0007669"/>
    <property type="project" value="TreeGrafter"/>
</dbReference>
<feature type="domain" description="Spt5 KOW" evidence="3">
    <location>
        <begin position="148"/>
        <end position="203"/>
    </location>
</feature>
<dbReference type="InterPro" id="IPR039659">
    <property type="entry name" value="SPT5"/>
</dbReference>
<feature type="region of interest" description="Disordered" evidence="1">
    <location>
        <begin position="32"/>
        <end position="123"/>
    </location>
</feature>
<comment type="caution">
    <text evidence="5">The sequence shown here is derived from an EMBL/GenBank/DDBJ whole genome shotgun (WGS) entry which is preliminary data.</text>
</comment>
<feature type="signal peptide" evidence="2">
    <location>
        <begin position="1"/>
        <end position="18"/>
    </location>
</feature>
<feature type="domain" description="Spt5 KOW" evidence="4">
    <location>
        <begin position="205"/>
        <end position="256"/>
    </location>
</feature>
<evidence type="ECO:0000313" key="6">
    <source>
        <dbReference type="Proteomes" id="UP001054889"/>
    </source>
</evidence>
<dbReference type="GO" id="GO:0032784">
    <property type="term" value="P:regulation of DNA-templated transcription elongation"/>
    <property type="evidence" value="ECO:0007669"/>
    <property type="project" value="InterPro"/>
</dbReference>
<dbReference type="Pfam" id="PF23287">
    <property type="entry name" value="KOW7_SPT5"/>
    <property type="match status" value="1"/>
</dbReference>
<dbReference type="InterPro" id="IPR057935">
    <property type="entry name" value="KOW_Spt5_6_plant"/>
</dbReference>
<organism evidence="5 6">
    <name type="scientific">Eleusine coracana subsp. coracana</name>
    <dbReference type="NCBI Taxonomy" id="191504"/>
    <lineage>
        <taxon>Eukaryota</taxon>
        <taxon>Viridiplantae</taxon>
        <taxon>Streptophyta</taxon>
        <taxon>Embryophyta</taxon>
        <taxon>Tracheophyta</taxon>
        <taxon>Spermatophyta</taxon>
        <taxon>Magnoliopsida</taxon>
        <taxon>Liliopsida</taxon>
        <taxon>Poales</taxon>
        <taxon>Poaceae</taxon>
        <taxon>PACMAD clade</taxon>
        <taxon>Chloridoideae</taxon>
        <taxon>Cynodonteae</taxon>
        <taxon>Eleusininae</taxon>
        <taxon>Eleusine</taxon>
    </lineage>
</organism>
<dbReference type="EMBL" id="BQKI01000001">
    <property type="protein sequence ID" value="GJM86997.1"/>
    <property type="molecule type" value="Genomic_DNA"/>
</dbReference>
<dbReference type="InterPro" id="IPR057934">
    <property type="entry name" value="KOW_Spt5_7"/>
</dbReference>
<protein>
    <submittedName>
        <fullName evidence="5">Uncharacterized protein</fullName>
    </submittedName>
</protein>
<gene>
    <name evidence="5" type="primary">ga02907</name>
    <name evidence="5" type="ORF">PR202_ga02907</name>
</gene>
<feature type="compositionally biased region" description="Polar residues" evidence="1">
    <location>
        <begin position="48"/>
        <end position="62"/>
    </location>
</feature>
<reference evidence="5" key="1">
    <citation type="journal article" date="2018" name="DNA Res.">
        <title>Multiple hybrid de novo genome assembly of finger millet, an orphan allotetraploid crop.</title>
        <authorList>
            <person name="Hatakeyama M."/>
            <person name="Aluri S."/>
            <person name="Balachadran M.T."/>
            <person name="Sivarajan S.R."/>
            <person name="Patrignani A."/>
            <person name="Gruter S."/>
            <person name="Poveda L."/>
            <person name="Shimizu-Inatsugi R."/>
            <person name="Baeten J."/>
            <person name="Francoijs K.J."/>
            <person name="Nataraja K.N."/>
            <person name="Reddy Y.A.N."/>
            <person name="Phadnis S."/>
            <person name="Ravikumar R.L."/>
            <person name="Schlapbach R."/>
            <person name="Sreeman S.M."/>
            <person name="Shimizu K.K."/>
        </authorList>
    </citation>
    <scope>NUCLEOTIDE SEQUENCE</scope>
</reference>
<dbReference type="Pfam" id="PF23038">
    <property type="entry name" value="KOW6_SPT51-2"/>
    <property type="match status" value="1"/>
</dbReference>
<evidence type="ECO:0000256" key="1">
    <source>
        <dbReference type="SAM" id="MobiDB-lite"/>
    </source>
</evidence>
<accession>A0AAV5BNJ9</accession>
<evidence type="ECO:0000313" key="5">
    <source>
        <dbReference type="EMBL" id="GJM86997.1"/>
    </source>
</evidence>
<proteinExistence type="predicted"/>
<name>A0AAV5BNJ9_ELECO</name>
<reference evidence="5" key="2">
    <citation type="submission" date="2021-12" db="EMBL/GenBank/DDBJ databases">
        <title>Resequencing data analysis of finger millet.</title>
        <authorList>
            <person name="Hatakeyama M."/>
            <person name="Aluri S."/>
            <person name="Balachadran M.T."/>
            <person name="Sivarajan S.R."/>
            <person name="Poveda L."/>
            <person name="Shimizu-Inatsugi R."/>
            <person name="Schlapbach R."/>
            <person name="Sreeman S.M."/>
            <person name="Shimizu K.K."/>
        </authorList>
    </citation>
    <scope>NUCLEOTIDE SEQUENCE</scope>
</reference>
<dbReference type="CDD" id="cd06086">
    <property type="entry name" value="KOW_Spt5_6"/>
    <property type="match status" value="1"/>
</dbReference>
<evidence type="ECO:0000256" key="2">
    <source>
        <dbReference type="SAM" id="SignalP"/>
    </source>
</evidence>
<dbReference type="AlphaFoldDB" id="A0AAV5BNJ9"/>
<feature type="chain" id="PRO_5043797763" evidence="2">
    <location>
        <begin position="19"/>
        <end position="258"/>
    </location>
</feature>
<sequence>MSSILAFVMCLSMVDVATTPIRDGMRTPMPSRAWVPMSPPRDNWEDGNPTTWASSPTYQPGSRWTPPSRPYEAPTPGSGWASTTGVGFGEASGNASNPYVPWTPAGQASPDPASYSPATPGGQPLTPGNVGMDVISPVIGAEGEGNWLLPDVLVNVSRLGGGDTEGVVKEVLQNLNLEDGSCLVALGSMGSGGEVIAAPNEVEIVRPNKNERVKIMNGSMRGETGRLIGVDGSDSIVRVEKKSEMKIVDMMVLGKVSA</sequence>
<dbReference type="Proteomes" id="UP001054889">
    <property type="component" value="Unassembled WGS sequence"/>
</dbReference>
<dbReference type="GO" id="GO:0006357">
    <property type="term" value="P:regulation of transcription by RNA polymerase II"/>
    <property type="evidence" value="ECO:0007669"/>
    <property type="project" value="InterPro"/>
</dbReference>
<dbReference type="PANTHER" id="PTHR11125:SF7">
    <property type="entry name" value="TRANSCRIPTION ELONGATION FACTOR SPT5"/>
    <property type="match status" value="1"/>
</dbReference>
<keyword evidence="2" id="KW-0732">Signal</keyword>